<feature type="region of interest" description="Disordered" evidence="1">
    <location>
        <begin position="389"/>
        <end position="416"/>
    </location>
</feature>
<dbReference type="PANTHER" id="PTHR23028">
    <property type="entry name" value="ACETYLTRANSFERASE"/>
    <property type="match status" value="1"/>
</dbReference>
<keyword evidence="2" id="KW-0472">Membrane</keyword>
<dbReference type="Proteomes" id="UP001589887">
    <property type="component" value="Unassembled WGS sequence"/>
</dbReference>
<dbReference type="Pfam" id="PF01757">
    <property type="entry name" value="Acyl_transf_3"/>
    <property type="match status" value="1"/>
</dbReference>
<feature type="domain" description="Acyltransferase 3" evidence="3">
    <location>
        <begin position="30"/>
        <end position="360"/>
    </location>
</feature>
<feature type="transmembrane region" description="Helical" evidence="2">
    <location>
        <begin position="341"/>
        <end position="363"/>
    </location>
</feature>
<dbReference type="EC" id="2.3.-.-" evidence="4"/>
<evidence type="ECO:0000313" key="5">
    <source>
        <dbReference type="Proteomes" id="UP001589887"/>
    </source>
</evidence>
<feature type="region of interest" description="Disordered" evidence="1">
    <location>
        <begin position="1"/>
        <end position="24"/>
    </location>
</feature>
<protein>
    <submittedName>
        <fullName evidence="4">Acyltransferase family protein</fullName>
        <ecNumber evidence="4">2.3.-.-</ecNumber>
    </submittedName>
</protein>
<keyword evidence="2" id="KW-0812">Transmembrane</keyword>
<feature type="transmembrane region" description="Helical" evidence="2">
    <location>
        <begin position="214"/>
        <end position="235"/>
    </location>
</feature>
<feature type="transmembrane region" description="Helical" evidence="2">
    <location>
        <begin position="302"/>
        <end position="321"/>
    </location>
</feature>
<proteinExistence type="predicted"/>
<feature type="transmembrane region" description="Helical" evidence="2">
    <location>
        <begin position="146"/>
        <end position="166"/>
    </location>
</feature>
<dbReference type="EMBL" id="JBHMQV010000001">
    <property type="protein sequence ID" value="MFC0842500.1"/>
    <property type="molecule type" value="Genomic_DNA"/>
</dbReference>
<evidence type="ECO:0000259" key="3">
    <source>
        <dbReference type="Pfam" id="PF01757"/>
    </source>
</evidence>
<keyword evidence="4" id="KW-0012">Acyltransferase</keyword>
<evidence type="ECO:0000256" key="1">
    <source>
        <dbReference type="SAM" id="MobiDB-lite"/>
    </source>
</evidence>
<accession>A0ABV6T9P2</accession>
<evidence type="ECO:0000256" key="2">
    <source>
        <dbReference type="SAM" id="Phobius"/>
    </source>
</evidence>
<sequence length="416" mass="45265">MSLPQELSGLSPRDTDAAEHASSGSRLPTLTGMRFVAAAAVVLCHFSLYIRGNPDFWRNLGQVGVSFFFVLSGFVLTWSARPGTPARAVWRARAAKIFPNHLLVGAAHAGLMLLTGKAIVAAQILPTATLTQSWIPGFDLTTAVSPVSWTLSCEVFFYLTFPLLLARIRRIPATYLWCAACALVAVIFTLPTIAEQFVPHGKPMSPLLPYLDNHAWFVDFFPLARAFEFALGMVLARIVAAGKWVQLGMAPAAVLFVLAYWLSMGSGLYSFSAATVIPIAMLICSGAVADVEGRPSPLRHPYLVRLGEISFALYLVHKPVIDYGMKLLGIPHFSGMALVDQVATLAPLLGVALLLAWLLYVGVERPVTRYWGRRRPRRAAGHRATCRECPARTCSGRPSPDDHRDGEDMTGAPAPR</sequence>
<keyword evidence="2" id="KW-1133">Transmembrane helix</keyword>
<feature type="transmembrane region" description="Helical" evidence="2">
    <location>
        <begin position="101"/>
        <end position="126"/>
    </location>
</feature>
<gene>
    <name evidence="4" type="ORF">ACFH04_01945</name>
</gene>
<feature type="transmembrane region" description="Helical" evidence="2">
    <location>
        <begin position="268"/>
        <end position="290"/>
    </location>
</feature>
<evidence type="ECO:0000313" key="4">
    <source>
        <dbReference type="EMBL" id="MFC0842500.1"/>
    </source>
</evidence>
<keyword evidence="5" id="KW-1185">Reference proteome</keyword>
<feature type="transmembrane region" description="Helical" evidence="2">
    <location>
        <begin position="244"/>
        <end position="262"/>
    </location>
</feature>
<feature type="transmembrane region" description="Helical" evidence="2">
    <location>
        <begin position="62"/>
        <end position="80"/>
    </location>
</feature>
<dbReference type="InterPro" id="IPR050879">
    <property type="entry name" value="Acyltransferase_3"/>
</dbReference>
<comment type="caution">
    <text evidence="4">The sequence shown here is derived from an EMBL/GenBank/DDBJ whole genome shotgun (WGS) entry which is preliminary data.</text>
</comment>
<dbReference type="PANTHER" id="PTHR23028:SF53">
    <property type="entry name" value="ACYL_TRANSF_3 DOMAIN-CONTAINING PROTEIN"/>
    <property type="match status" value="1"/>
</dbReference>
<organism evidence="4 5">
    <name type="scientific">Streptomyces noboritoensis</name>
    <dbReference type="NCBI Taxonomy" id="67337"/>
    <lineage>
        <taxon>Bacteria</taxon>
        <taxon>Bacillati</taxon>
        <taxon>Actinomycetota</taxon>
        <taxon>Actinomycetes</taxon>
        <taxon>Kitasatosporales</taxon>
        <taxon>Streptomycetaceae</taxon>
        <taxon>Streptomyces</taxon>
    </lineage>
</organism>
<keyword evidence="4" id="KW-0808">Transferase</keyword>
<dbReference type="RefSeq" id="WP_394316349.1">
    <property type="nucleotide sequence ID" value="NZ_JBHMQV010000001.1"/>
</dbReference>
<reference evidence="4 5" key="1">
    <citation type="submission" date="2024-09" db="EMBL/GenBank/DDBJ databases">
        <authorList>
            <person name="Sun Q."/>
            <person name="Mori K."/>
        </authorList>
    </citation>
    <scope>NUCLEOTIDE SEQUENCE [LARGE SCALE GENOMIC DNA]</scope>
    <source>
        <strain evidence="4 5">JCM 4557</strain>
    </source>
</reference>
<name>A0ABV6T9P2_9ACTN</name>
<dbReference type="GO" id="GO:0016746">
    <property type="term" value="F:acyltransferase activity"/>
    <property type="evidence" value="ECO:0007669"/>
    <property type="project" value="UniProtKB-KW"/>
</dbReference>
<feature type="transmembrane region" description="Helical" evidence="2">
    <location>
        <begin position="173"/>
        <end position="194"/>
    </location>
</feature>
<dbReference type="InterPro" id="IPR002656">
    <property type="entry name" value="Acyl_transf_3_dom"/>
</dbReference>